<evidence type="ECO:0000313" key="2">
    <source>
        <dbReference type="EMBL" id="STW49209.1"/>
    </source>
</evidence>
<proteinExistence type="predicted"/>
<dbReference type="Gene3D" id="3.40.50.720">
    <property type="entry name" value="NAD(P)-binding Rossmann-like Domain"/>
    <property type="match status" value="1"/>
</dbReference>
<reference evidence="2 3" key="1">
    <citation type="submission" date="2018-06" db="EMBL/GenBank/DDBJ databases">
        <authorList>
            <consortium name="Pathogen Informatics"/>
            <person name="Doyle S."/>
        </authorList>
    </citation>
    <scope>NUCLEOTIDE SEQUENCE [LARGE SCALE GENOMIC DNA]</scope>
    <source>
        <strain evidence="2 3">NCTC9617</strain>
    </source>
</reference>
<dbReference type="InterPro" id="IPR000683">
    <property type="entry name" value="Gfo/Idh/MocA-like_OxRdtase_N"/>
</dbReference>
<dbReference type="GO" id="GO:0000166">
    <property type="term" value="F:nucleotide binding"/>
    <property type="evidence" value="ECO:0007669"/>
    <property type="project" value="InterPro"/>
</dbReference>
<name>A0A060VIZ2_KLEPN</name>
<dbReference type="InterPro" id="IPR036291">
    <property type="entry name" value="NAD(P)-bd_dom_sf"/>
</dbReference>
<evidence type="ECO:0000313" key="3">
    <source>
        <dbReference type="Proteomes" id="UP000255167"/>
    </source>
</evidence>
<dbReference type="AlphaFoldDB" id="A0A060VIZ2"/>
<accession>A0A060VIZ2</accession>
<dbReference type="SUPFAM" id="SSF51735">
    <property type="entry name" value="NAD(P)-binding Rossmann-fold domains"/>
    <property type="match status" value="1"/>
</dbReference>
<organism evidence="2 3">
    <name type="scientific">Klebsiella pneumoniae</name>
    <dbReference type="NCBI Taxonomy" id="573"/>
    <lineage>
        <taxon>Bacteria</taxon>
        <taxon>Pseudomonadati</taxon>
        <taxon>Pseudomonadota</taxon>
        <taxon>Gammaproteobacteria</taxon>
        <taxon>Enterobacterales</taxon>
        <taxon>Enterobacteriaceae</taxon>
        <taxon>Klebsiella/Raoultella group</taxon>
        <taxon>Klebsiella</taxon>
        <taxon>Klebsiella pneumoniae complex</taxon>
    </lineage>
</organism>
<dbReference type="Pfam" id="PF01408">
    <property type="entry name" value="GFO_IDH_MocA"/>
    <property type="match status" value="1"/>
</dbReference>
<evidence type="ECO:0000259" key="1">
    <source>
        <dbReference type="Pfam" id="PF01408"/>
    </source>
</evidence>
<dbReference type="RefSeq" id="WP_044245204.1">
    <property type="nucleotide sequence ID" value="NZ_UJMV01000005.1"/>
</dbReference>
<dbReference type="EMBL" id="UGNC01000005">
    <property type="protein sequence ID" value="STW49209.1"/>
    <property type="molecule type" value="Genomic_DNA"/>
</dbReference>
<protein>
    <submittedName>
        <fullName evidence="2">Oxidoreductase, NAD-binding</fullName>
    </submittedName>
</protein>
<gene>
    <name evidence="2" type="primary">mviM_2</name>
    <name evidence="2" type="ORF">NCTC9617_05836</name>
</gene>
<dbReference type="Proteomes" id="UP000255167">
    <property type="component" value="Unassembled WGS sequence"/>
</dbReference>
<sequence length="359" mass="38805">MQIGFIGLGAVVETAYLPALRRLGDVIDRCQGYDLDCSRALPGIQRCSSLSALLAEPLDTLFITTSSLQHLPVLERALASGISRIVVEKPIVANLEQAARLRALLAPPEQAARVLALDHWMARGVALNAPGPLWRAEGEASGLPPPHLSAQDIVWIEGYLQEPSGFNSAGEPVALNFATGELDTRQLRHPDGVILDIGTHVLAMLRETLHASGGDTALSLSLRVAKDRLGHDIAPGDTSTAEGEAHLQGTLGTIPLNIWLNKYAGPAGGQKGMRIGLRDGRIITLDRAPEGEVVTLQDGERVQRWTRPGAIYTHCLDEQILGADNLFIRAPDSVAGLTQRRLEEVEWLLRLQQQLRGPH</sequence>
<feature type="domain" description="Gfo/Idh/MocA-like oxidoreductase N-terminal" evidence="1">
    <location>
        <begin position="2"/>
        <end position="106"/>
    </location>
</feature>